<gene>
    <name evidence="2" type="ORF">QC762_608335</name>
</gene>
<comment type="caution">
    <text evidence="2">The sequence shown here is derived from an EMBL/GenBank/DDBJ whole genome shotgun (WGS) entry which is preliminary data.</text>
</comment>
<name>A0ABR0G8P9_9PEZI</name>
<feature type="transmembrane region" description="Helical" evidence="1">
    <location>
        <begin position="124"/>
        <end position="144"/>
    </location>
</feature>
<evidence type="ECO:0000256" key="1">
    <source>
        <dbReference type="SAM" id="Phobius"/>
    </source>
</evidence>
<dbReference type="EMBL" id="JAFFHA010000008">
    <property type="protein sequence ID" value="KAK4652122.1"/>
    <property type="molecule type" value="Genomic_DNA"/>
</dbReference>
<dbReference type="GeneID" id="87912416"/>
<keyword evidence="1" id="KW-0812">Transmembrane</keyword>
<proteinExistence type="predicted"/>
<dbReference type="Proteomes" id="UP001323405">
    <property type="component" value="Unassembled WGS sequence"/>
</dbReference>
<dbReference type="RefSeq" id="XP_062741097.1">
    <property type="nucleotide sequence ID" value="XM_062892509.1"/>
</dbReference>
<feature type="transmembrane region" description="Helical" evidence="1">
    <location>
        <begin position="150"/>
        <end position="168"/>
    </location>
</feature>
<protein>
    <submittedName>
        <fullName evidence="2">Uncharacterized protein</fullName>
    </submittedName>
</protein>
<keyword evidence="3" id="KW-1185">Reference proteome</keyword>
<accession>A0ABR0G8P9</accession>
<keyword evidence="1" id="KW-0472">Membrane</keyword>
<sequence>MIPTSSPRATPLIPEEDILSKVLLRHSNGASTLIVPWWRLEKRKDGMLVRHYADAKSEVQSYQQAPAQTVACAEWYDAGILYTSYCGADVLARVSGLIQFYMNRFFIEIDKAVAKKQEEFDDELLHLVRVAFYNILVMSLWTLFFPLLTTHFHFFVTPVIYAFLYFVAHDLLGASWKTLWATICTIASKDSPLQRELTHLEKCLNDAREDWNVKKNSMTKTHAKLMVMVQQGMYCGELYGEMHSFGLQTSVWQYLPPRLSRLLFGDEETARFMDSVDFDWGALYN</sequence>
<evidence type="ECO:0000313" key="2">
    <source>
        <dbReference type="EMBL" id="KAK4652122.1"/>
    </source>
</evidence>
<reference evidence="2 3" key="1">
    <citation type="journal article" date="2023" name="bioRxiv">
        <title>High-quality genome assemblies of four members of thePodospora anserinaspecies complex.</title>
        <authorList>
            <person name="Ament-Velasquez S.L."/>
            <person name="Vogan A.A."/>
            <person name="Wallerman O."/>
            <person name="Hartmann F."/>
            <person name="Gautier V."/>
            <person name="Silar P."/>
            <person name="Giraud T."/>
            <person name="Johannesson H."/>
        </authorList>
    </citation>
    <scope>NUCLEOTIDE SEQUENCE [LARGE SCALE GENOMIC DNA]</scope>
    <source>
        <strain evidence="2 3">CBS 415.72m</strain>
    </source>
</reference>
<organism evidence="2 3">
    <name type="scientific">Podospora pseudocomata</name>
    <dbReference type="NCBI Taxonomy" id="2093779"/>
    <lineage>
        <taxon>Eukaryota</taxon>
        <taxon>Fungi</taxon>
        <taxon>Dikarya</taxon>
        <taxon>Ascomycota</taxon>
        <taxon>Pezizomycotina</taxon>
        <taxon>Sordariomycetes</taxon>
        <taxon>Sordariomycetidae</taxon>
        <taxon>Sordariales</taxon>
        <taxon>Podosporaceae</taxon>
        <taxon>Podospora</taxon>
    </lineage>
</organism>
<keyword evidence="1" id="KW-1133">Transmembrane helix</keyword>
<evidence type="ECO:0000313" key="3">
    <source>
        <dbReference type="Proteomes" id="UP001323405"/>
    </source>
</evidence>